<dbReference type="EMBL" id="JBHSFP010000053">
    <property type="protein sequence ID" value="MFC4536692.1"/>
    <property type="molecule type" value="Genomic_DNA"/>
</dbReference>
<evidence type="ECO:0000313" key="2">
    <source>
        <dbReference type="Proteomes" id="UP001596004"/>
    </source>
</evidence>
<dbReference type="Proteomes" id="UP001596004">
    <property type="component" value="Unassembled WGS sequence"/>
</dbReference>
<comment type="caution">
    <text evidence="1">The sequence shown here is derived from an EMBL/GenBank/DDBJ whole genome shotgun (WGS) entry which is preliminary data.</text>
</comment>
<gene>
    <name evidence="1" type="ORF">ACFO60_38485</name>
</gene>
<protein>
    <recommendedName>
        <fullName evidence="3">Aminoglycoside phosphotransferase domain-containing protein</fullName>
    </recommendedName>
</protein>
<dbReference type="RefSeq" id="WP_380851623.1">
    <property type="nucleotide sequence ID" value="NZ_JBHSFP010000053.1"/>
</dbReference>
<organism evidence="1 2">
    <name type="scientific">Sphaerisporangium dianthi</name>
    <dbReference type="NCBI Taxonomy" id="1436120"/>
    <lineage>
        <taxon>Bacteria</taxon>
        <taxon>Bacillati</taxon>
        <taxon>Actinomycetota</taxon>
        <taxon>Actinomycetes</taxon>
        <taxon>Streptosporangiales</taxon>
        <taxon>Streptosporangiaceae</taxon>
        <taxon>Sphaerisporangium</taxon>
    </lineage>
</organism>
<evidence type="ECO:0008006" key="3">
    <source>
        <dbReference type="Google" id="ProtNLM"/>
    </source>
</evidence>
<dbReference type="SUPFAM" id="SSF56112">
    <property type="entry name" value="Protein kinase-like (PK-like)"/>
    <property type="match status" value="1"/>
</dbReference>
<proteinExistence type="predicted"/>
<keyword evidence="2" id="KW-1185">Reference proteome</keyword>
<sequence length="358" mass="38796">MLDWRRLEPWAVARALVGGLARSEHVIVKWVRSHHPDRARPEAWRSRTELAALRFLSEDLALRLAPRVIAADVSSGLIVLEDLAPRVALDQLLRAEGATAHADRLVAFARVRGEFSAATAGMAAKYYTRRAALGPVDPAADRLGRWAGLCDEGRGHAAGVGAPISGQAELELVAVLGELAEPGPFLAFSNGDPEANNVLVHASGVPDPRLIDFEFAGYTHALNDAVCLHVPGPGWLSVGDPVADGLADTYRQALARGVPQAEDDRQYGFALAAACVFFALVRLQRLPLLDTRAPGDDSRLQLMATLEATARTAEAHHTLPHLTGWARRVADLLRRRWPDTDLDLADGATFPPYSVRRR</sequence>
<reference evidence="2" key="1">
    <citation type="journal article" date="2019" name="Int. J. Syst. Evol. Microbiol.">
        <title>The Global Catalogue of Microorganisms (GCM) 10K type strain sequencing project: providing services to taxonomists for standard genome sequencing and annotation.</title>
        <authorList>
            <consortium name="The Broad Institute Genomics Platform"/>
            <consortium name="The Broad Institute Genome Sequencing Center for Infectious Disease"/>
            <person name="Wu L."/>
            <person name="Ma J."/>
        </authorList>
    </citation>
    <scope>NUCLEOTIDE SEQUENCE [LARGE SCALE GENOMIC DNA]</scope>
    <source>
        <strain evidence="2">CGMCC 4.7132</strain>
    </source>
</reference>
<name>A0ABV9CVB6_9ACTN</name>
<evidence type="ECO:0000313" key="1">
    <source>
        <dbReference type="EMBL" id="MFC4536692.1"/>
    </source>
</evidence>
<dbReference type="InterPro" id="IPR011009">
    <property type="entry name" value="Kinase-like_dom_sf"/>
</dbReference>
<accession>A0ABV9CVB6</accession>